<sequence>MSGFENISSTERCSGGVGPPDPDQPLTETRFRIPYSTIGLVSIILLLAVIGSTVGFPLIFTNDCPSHEKATVAINTVHVEEEIITYVQLIDSPLSDGVHASVNEDIQTMIEVGDTVSFSSKSQSELKVHADNGCNVNKLQ</sequence>
<organism evidence="3 4">
    <name type="scientific">Haloquadratum walsbyi J07HQW2</name>
    <dbReference type="NCBI Taxonomy" id="1238425"/>
    <lineage>
        <taxon>Archaea</taxon>
        <taxon>Methanobacteriati</taxon>
        <taxon>Methanobacteriota</taxon>
        <taxon>Stenosarchaea group</taxon>
        <taxon>Halobacteria</taxon>
        <taxon>Halobacteriales</taxon>
        <taxon>Haloferacaceae</taxon>
        <taxon>Haloquadratum</taxon>
    </lineage>
</organism>
<feature type="region of interest" description="Disordered" evidence="1">
    <location>
        <begin position="1"/>
        <end position="27"/>
    </location>
</feature>
<accession>U1PNI9</accession>
<name>U1PNI9_9EURY</name>
<keyword evidence="2" id="KW-1133">Transmembrane helix</keyword>
<keyword evidence="2" id="KW-0472">Membrane</keyword>
<dbReference type="AlphaFoldDB" id="U1PNI9"/>
<gene>
    <name evidence="3" type="ORF">J07HQW2_00245</name>
</gene>
<evidence type="ECO:0000256" key="1">
    <source>
        <dbReference type="SAM" id="MobiDB-lite"/>
    </source>
</evidence>
<proteinExistence type="predicted"/>
<dbReference type="EMBL" id="KE356561">
    <property type="protein sequence ID" value="ERG93811.1"/>
    <property type="molecule type" value="Genomic_DNA"/>
</dbReference>
<keyword evidence="2" id="KW-0812">Transmembrane</keyword>
<dbReference type="HOGENOM" id="CLU_1830570_0_0_2"/>
<dbReference type="Proteomes" id="UP000030710">
    <property type="component" value="Unassembled WGS sequence"/>
</dbReference>
<protein>
    <submittedName>
        <fullName evidence="3">Uncharacterized protein</fullName>
    </submittedName>
</protein>
<evidence type="ECO:0000256" key="2">
    <source>
        <dbReference type="SAM" id="Phobius"/>
    </source>
</evidence>
<evidence type="ECO:0000313" key="3">
    <source>
        <dbReference type="EMBL" id="ERG93811.1"/>
    </source>
</evidence>
<reference evidence="3 4" key="1">
    <citation type="journal article" date="2013" name="PLoS ONE">
        <title>Assembly-driven community genomics of a hypersaline microbial ecosystem.</title>
        <authorList>
            <person name="Podell S."/>
            <person name="Ugalde J.A."/>
            <person name="Narasingarao P."/>
            <person name="Banfield J.F."/>
            <person name="Heidelberg K.B."/>
            <person name="Allen E.E."/>
        </authorList>
    </citation>
    <scope>NUCLEOTIDE SEQUENCE [LARGE SCALE GENOMIC DNA]</scope>
    <source>
        <strain evidence="4">J07HQW2</strain>
    </source>
</reference>
<feature type="compositionally biased region" description="Polar residues" evidence="1">
    <location>
        <begin position="1"/>
        <end position="12"/>
    </location>
</feature>
<dbReference type="RefSeq" id="WP_021053305.1">
    <property type="nucleotide sequence ID" value="NZ_KE356561.1"/>
</dbReference>
<feature type="transmembrane region" description="Helical" evidence="2">
    <location>
        <begin position="38"/>
        <end position="60"/>
    </location>
</feature>
<evidence type="ECO:0000313" key="4">
    <source>
        <dbReference type="Proteomes" id="UP000030710"/>
    </source>
</evidence>